<evidence type="ECO:0000313" key="2">
    <source>
        <dbReference type="EMBL" id="VAW84146.1"/>
    </source>
</evidence>
<sequence>MPNDIYLDLNRQRGINKVMEKSRSLTELRNIGKKIAARLNEVGIFSEDELRVVGPVDAHRMIKGKYPDETLPVCYYLYSFEGALSDKYWNDIGAEKKRLLKSKIS</sequence>
<dbReference type="PANTHER" id="PTHR36121:SF1">
    <property type="entry name" value="PROTEIN SXY"/>
    <property type="match status" value="1"/>
</dbReference>
<organism evidence="2">
    <name type="scientific">hydrothermal vent metagenome</name>
    <dbReference type="NCBI Taxonomy" id="652676"/>
    <lineage>
        <taxon>unclassified sequences</taxon>
        <taxon>metagenomes</taxon>
        <taxon>ecological metagenomes</taxon>
    </lineage>
</organism>
<accession>A0A3B0ZU11</accession>
<dbReference type="InterPro" id="IPR047525">
    <property type="entry name" value="TfoX-like"/>
</dbReference>
<dbReference type="Pfam" id="PF04994">
    <property type="entry name" value="TfoX_C"/>
    <property type="match status" value="1"/>
</dbReference>
<name>A0A3B0ZU11_9ZZZZ</name>
<protein>
    <recommendedName>
        <fullName evidence="1">TfoX C-terminal domain-containing protein</fullName>
    </recommendedName>
</protein>
<dbReference type="InterPro" id="IPR007077">
    <property type="entry name" value="TfoX_C"/>
</dbReference>
<reference evidence="2" key="1">
    <citation type="submission" date="2018-06" db="EMBL/GenBank/DDBJ databases">
        <authorList>
            <person name="Zhirakovskaya E."/>
        </authorList>
    </citation>
    <scope>NUCLEOTIDE SEQUENCE</scope>
</reference>
<proteinExistence type="predicted"/>
<dbReference type="PANTHER" id="PTHR36121">
    <property type="entry name" value="PROTEIN SXY"/>
    <property type="match status" value="1"/>
</dbReference>
<dbReference type="EMBL" id="UOFP01000029">
    <property type="protein sequence ID" value="VAW84146.1"/>
    <property type="molecule type" value="Genomic_DNA"/>
</dbReference>
<dbReference type="AlphaFoldDB" id="A0A3B0ZU11"/>
<evidence type="ECO:0000259" key="1">
    <source>
        <dbReference type="Pfam" id="PF04994"/>
    </source>
</evidence>
<gene>
    <name evidence="2" type="ORF">MNBD_GAMMA18-898</name>
</gene>
<feature type="domain" description="TfoX C-terminal" evidence="1">
    <location>
        <begin position="22"/>
        <end position="103"/>
    </location>
</feature>
<dbReference type="Gene3D" id="1.10.150.20">
    <property type="entry name" value="5' to 3' exonuclease, C-terminal subdomain"/>
    <property type="match status" value="1"/>
</dbReference>